<keyword evidence="2" id="KW-1185">Reference proteome</keyword>
<accession>A0ABR6RFI2</accession>
<evidence type="ECO:0000313" key="2">
    <source>
        <dbReference type="Proteomes" id="UP000562492"/>
    </source>
</evidence>
<reference evidence="1 2" key="1">
    <citation type="submission" date="2020-08" db="EMBL/GenBank/DDBJ databases">
        <title>Functional genomics of gut bacteria from endangered species of beetles.</title>
        <authorList>
            <person name="Carlos-Shanley C."/>
        </authorList>
    </citation>
    <scope>NUCLEOTIDE SEQUENCE [LARGE SCALE GENOMIC DNA]</scope>
    <source>
        <strain evidence="1 2">S00124</strain>
    </source>
</reference>
<organism evidence="1 2">
    <name type="scientific">Comamonas odontotermitis</name>
    <dbReference type="NCBI Taxonomy" id="379895"/>
    <lineage>
        <taxon>Bacteria</taxon>
        <taxon>Pseudomonadati</taxon>
        <taxon>Pseudomonadota</taxon>
        <taxon>Betaproteobacteria</taxon>
        <taxon>Burkholderiales</taxon>
        <taxon>Comamonadaceae</taxon>
        <taxon>Comamonas</taxon>
    </lineage>
</organism>
<name>A0ABR6RFI2_9BURK</name>
<proteinExistence type="predicted"/>
<dbReference type="Proteomes" id="UP000562492">
    <property type="component" value="Unassembled WGS sequence"/>
</dbReference>
<dbReference type="EMBL" id="JACHKZ010000009">
    <property type="protein sequence ID" value="MBB6577779.1"/>
    <property type="molecule type" value="Genomic_DNA"/>
</dbReference>
<sequence>MKKGKEESLPLLVSPAVMVLAFYSAATTASPICCVPTLVVPSL</sequence>
<gene>
    <name evidence="1" type="ORF">HNP33_001837</name>
</gene>
<comment type="caution">
    <text evidence="1">The sequence shown here is derived from an EMBL/GenBank/DDBJ whole genome shotgun (WGS) entry which is preliminary data.</text>
</comment>
<protein>
    <submittedName>
        <fullName evidence="1">Uncharacterized protein</fullName>
    </submittedName>
</protein>
<evidence type="ECO:0000313" key="1">
    <source>
        <dbReference type="EMBL" id="MBB6577779.1"/>
    </source>
</evidence>